<name>A0A0P1B8C5_9BASI</name>
<proteinExistence type="predicted"/>
<evidence type="ECO:0000256" key="2">
    <source>
        <dbReference type="SAM" id="Phobius"/>
    </source>
</evidence>
<evidence type="ECO:0000313" key="3">
    <source>
        <dbReference type="EMBL" id="CEH11886.1"/>
    </source>
</evidence>
<reference evidence="3 4" key="1">
    <citation type="submission" date="2014-09" db="EMBL/GenBank/DDBJ databases">
        <authorList>
            <person name="Magalhaes I.L.F."/>
            <person name="Oliveira U."/>
            <person name="Santos F.R."/>
            <person name="Vidigal T.H.D.A."/>
            <person name="Brescovit A.D."/>
            <person name="Santos A.J."/>
        </authorList>
    </citation>
    <scope>NUCLEOTIDE SEQUENCE [LARGE SCALE GENOMIC DNA]</scope>
</reference>
<evidence type="ECO:0000313" key="4">
    <source>
        <dbReference type="Proteomes" id="UP000054845"/>
    </source>
</evidence>
<feature type="transmembrane region" description="Helical" evidence="2">
    <location>
        <begin position="48"/>
        <end position="69"/>
    </location>
</feature>
<keyword evidence="4" id="KW-1185">Reference proteome</keyword>
<dbReference type="EMBL" id="CCYA01000065">
    <property type="protein sequence ID" value="CEH11886.1"/>
    <property type="molecule type" value="Genomic_DNA"/>
</dbReference>
<organism evidence="3 4">
    <name type="scientific">Ceraceosorus bombacis</name>
    <dbReference type="NCBI Taxonomy" id="401625"/>
    <lineage>
        <taxon>Eukaryota</taxon>
        <taxon>Fungi</taxon>
        <taxon>Dikarya</taxon>
        <taxon>Basidiomycota</taxon>
        <taxon>Ustilaginomycotina</taxon>
        <taxon>Exobasidiomycetes</taxon>
        <taxon>Ceraceosorales</taxon>
        <taxon>Ceraceosoraceae</taxon>
        <taxon>Ceraceosorus</taxon>
    </lineage>
</organism>
<dbReference type="AlphaFoldDB" id="A0A0P1B8C5"/>
<protein>
    <submittedName>
        <fullName evidence="3">Uncharacterized protein</fullName>
    </submittedName>
</protein>
<dbReference type="Proteomes" id="UP000054845">
    <property type="component" value="Unassembled WGS sequence"/>
</dbReference>
<sequence length="97" mass="10585">MASGSQRQAESKHGLKQPSKSNLGPALFQSIKLGIRQSEALKEFHLQLGPLGLALALLLTFYTCAIPLYNEWLYFSGRRSGKGVDVPVGWAGARLRS</sequence>
<feature type="region of interest" description="Disordered" evidence="1">
    <location>
        <begin position="1"/>
        <end position="23"/>
    </location>
</feature>
<keyword evidence="2" id="KW-0812">Transmembrane</keyword>
<keyword evidence="2" id="KW-0472">Membrane</keyword>
<evidence type="ECO:0000256" key="1">
    <source>
        <dbReference type="SAM" id="MobiDB-lite"/>
    </source>
</evidence>
<keyword evidence="2" id="KW-1133">Transmembrane helix</keyword>
<accession>A0A0P1B8C5</accession>